<dbReference type="PANTHER" id="PTHR30383:SF5">
    <property type="entry name" value="SGNH HYDROLASE-TYPE ESTERASE DOMAIN-CONTAINING PROTEIN"/>
    <property type="match status" value="1"/>
</dbReference>
<dbReference type="InterPro" id="IPR001087">
    <property type="entry name" value="GDSL"/>
</dbReference>
<feature type="domain" description="Ice-binding protein C-terminal" evidence="2">
    <location>
        <begin position="420"/>
        <end position="443"/>
    </location>
</feature>
<sequence>MQLFSKVIASVAVTTIASLTLFESSAQAFTLRTNPSPSQELQILLIGDSNTRGKSWDPAGYRDNLWSLFQQKKFNVSFVGDRTWCAKNRSELLNNKDCPKKVDGAEFKENEKANKHAAVGGATINDLHKNGVSSLLDLNKPRIALLMAGTNDLNTGDTAKTAFDDLKLLVSKILPSVDGLFVSTIQPFNNKSVDYNSLIHKNLYKDIKDPKLYVVNHNLTRGQLEVSDNEKLHPSKEGYTQMATKWFESIVSSATKVEKDAKKYDFDLMAGDITATGNLLYGGPFGKFTDESILNENATWNISFTGIDLKGNDFGFRLESGSSQWEFDNVGGSGSDGDSFFKATENKLLFGARNFTNLVGTPLDAFGSIVGASKVDFSLFGPASGKVGFDLFSVSDDSDVTTERQPFSQLKTSGNVDFTPVPEPGTILGLMAIAGIGMGLKRKSTRV</sequence>
<keyword evidence="4" id="KW-1185">Reference proteome</keyword>
<gene>
    <name evidence="3" type="ORF">IQ249_04535</name>
</gene>
<dbReference type="InterPro" id="IPR036514">
    <property type="entry name" value="SGNH_hydro_sf"/>
</dbReference>
<organism evidence="3 4">
    <name type="scientific">Lusitaniella coriacea LEGE 07157</name>
    <dbReference type="NCBI Taxonomy" id="945747"/>
    <lineage>
        <taxon>Bacteria</taxon>
        <taxon>Bacillati</taxon>
        <taxon>Cyanobacteriota</taxon>
        <taxon>Cyanophyceae</taxon>
        <taxon>Spirulinales</taxon>
        <taxon>Lusitaniellaceae</taxon>
        <taxon>Lusitaniella</taxon>
    </lineage>
</organism>
<evidence type="ECO:0000256" key="1">
    <source>
        <dbReference type="SAM" id="SignalP"/>
    </source>
</evidence>
<keyword evidence="1" id="KW-0732">Signal</keyword>
<dbReference type="PANTHER" id="PTHR30383">
    <property type="entry name" value="THIOESTERASE 1/PROTEASE 1/LYSOPHOSPHOLIPASE L1"/>
    <property type="match status" value="1"/>
</dbReference>
<proteinExistence type="predicted"/>
<accession>A0A8J7DU62</accession>
<dbReference type="Proteomes" id="UP000654482">
    <property type="component" value="Unassembled WGS sequence"/>
</dbReference>
<dbReference type="NCBIfam" id="TIGR02595">
    <property type="entry name" value="PEP_CTERM"/>
    <property type="match status" value="1"/>
</dbReference>
<dbReference type="Pfam" id="PF07589">
    <property type="entry name" value="PEP-CTERM"/>
    <property type="match status" value="1"/>
</dbReference>
<comment type="caution">
    <text evidence="3">The sequence shown here is derived from an EMBL/GenBank/DDBJ whole genome shotgun (WGS) entry which is preliminary data.</text>
</comment>
<dbReference type="InterPro" id="IPR051532">
    <property type="entry name" value="Ester_Hydrolysis_Enzymes"/>
</dbReference>
<dbReference type="Gene3D" id="3.40.50.1110">
    <property type="entry name" value="SGNH hydrolase"/>
    <property type="match status" value="1"/>
</dbReference>
<evidence type="ECO:0000313" key="3">
    <source>
        <dbReference type="EMBL" id="MBE9115161.1"/>
    </source>
</evidence>
<dbReference type="GO" id="GO:0004622">
    <property type="term" value="F:phosphatidylcholine lysophospholipase activity"/>
    <property type="evidence" value="ECO:0007669"/>
    <property type="project" value="TreeGrafter"/>
</dbReference>
<feature type="signal peptide" evidence="1">
    <location>
        <begin position="1"/>
        <end position="28"/>
    </location>
</feature>
<dbReference type="EMBL" id="JADEWZ010000005">
    <property type="protein sequence ID" value="MBE9115161.1"/>
    <property type="molecule type" value="Genomic_DNA"/>
</dbReference>
<name>A0A8J7DU62_9CYAN</name>
<dbReference type="Pfam" id="PF00657">
    <property type="entry name" value="Lipase_GDSL"/>
    <property type="match status" value="1"/>
</dbReference>
<evidence type="ECO:0000259" key="2">
    <source>
        <dbReference type="Pfam" id="PF07589"/>
    </source>
</evidence>
<reference evidence="3" key="1">
    <citation type="submission" date="2020-10" db="EMBL/GenBank/DDBJ databases">
        <authorList>
            <person name="Castelo-Branco R."/>
            <person name="Eusebio N."/>
            <person name="Adriana R."/>
            <person name="Vieira A."/>
            <person name="Brugerolle De Fraissinette N."/>
            <person name="Rezende De Castro R."/>
            <person name="Schneider M.P."/>
            <person name="Vasconcelos V."/>
            <person name="Leao P.N."/>
        </authorList>
    </citation>
    <scope>NUCLEOTIDE SEQUENCE</scope>
    <source>
        <strain evidence="3">LEGE 07157</strain>
    </source>
</reference>
<dbReference type="SUPFAM" id="SSF52266">
    <property type="entry name" value="SGNH hydrolase"/>
    <property type="match status" value="1"/>
</dbReference>
<dbReference type="InterPro" id="IPR013424">
    <property type="entry name" value="Ice-binding_C"/>
</dbReference>
<protein>
    <submittedName>
        <fullName evidence="3">PEP-CTERM sorting domain-containing protein</fullName>
    </submittedName>
</protein>
<feature type="chain" id="PRO_5035168990" evidence="1">
    <location>
        <begin position="29"/>
        <end position="447"/>
    </location>
</feature>
<evidence type="ECO:0000313" key="4">
    <source>
        <dbReference type="Proteomes" id="UP000654482"/>
    </source>
</evidence>
<dbReference type="RefSeq" id="WP_194028365.1">
    <property type="nucleotide sequence ID" value="NZ_JADEWZ010000005.1"/>
</dbReference>
<dbReference type="AlphaFoldDB" id="A0A8J7DU62"/>